<evidence type="ECO:0000259" key="6">
    <source>
        <dbReference type="Pfam" id="PF08281"/>
    </source>
</evidence>
<evidence type="ECO:0000259" key="5">
    <source>
        <dbReference type="Pfam" id="PF04542"/>
    </source>
</evidence>
<evidence type="ECO:0000256" key="2">
    <source>
        <dbReference type="ARBA" id="ARBA00023015"/>
    </source>
</evidence>
<name>A0A3G2ECR7_9BURK</name>
<organism evidence="7 8">
    <name type="scientific">Janthinobacterium agaricidamnosum</name>
    <dbReference type="NCBI Taxonomy" id="55508"/>
    <lineage>
        <taxon>Bacteria</taxon>
        <taxon>Pseudomonadati</taxon>
        <taxon>Pseudomonadota</taxon>
        <taxon>Betaproteobacteria</taxon>
        <taxon>Burkholderiales</taxon>
        <taxon>Oxalobacteraceae</taxon>
        <taxon>Janthinobacterium</taxon>
    </lineage>
</organism>
<dbReference type="Pfam" id="PF04542">
    <property type="entry name" value="Sigma70_r2"/>
    <property type="match status" value="1"/>
</dbReference>
<keyword evidence="2" id="KW-0805">Transcription regulation</keyword>
<dbReference type="EMBL" id="CP033019">
    <property type="protein sequence ID" value="AYM78051.1"/>
    <property type="molecule type" value="Genomic_DNA"/>
</dbReference>
<dbReference type="InterPro" id="IPR036388">
    <property type="entry name" value="WH-like_DNA-bd_sf"/>
</dbReference>
<evidence type="ECO:0000256" key="4">
    <source>
        <dbReference type="ARBA" id="ARBA00023163"/>
    </source>
</evidence>
<dbReference type="Gene3D" id="1.10.10.10">
    <property type="entry name" value="Winged helix-like DNA-binding domain superfamily/Winged helix DNA-binding domain"/>
    <property type="match status" value="1"/>
</dbReference>
<dbReference type="SUPFAM" id="SSF88946">
    <property type="entry name" value="Sigma2 domain of RNA polymerase sigma factors"/>
    <property type="match status" value="1"/>
</dbReference>
<proteinExistence type="inferred from homology"/>
<feature type="domain" description="RNA polymerase sigma-70 region 2" evidence="5">
    <location>
        <begin position="15"/>
        <end position="76"/>
    </location>
</feature>
<comment type="similarity">
    <text evidence="1">Belongs to the sigma-70 factor family. ECF subfamily.</text>
</comment>
<reference evidence="7 8" key="1">
    <citation type="submission" date="2018-10" db="EMBL/GenBank/DDBJ databases">
        <title>Effects of UV and annual dynamics of microbial communities in freshwater RAS systems.</title>
        <authorList>
            <person name="Bekkelund A.K."/>
            <person name="Hansen B.R."/>
            <person name="Stokken H."/>
            <person name="Eriksen B.F."/>
            <person name="Kashulin N.A."/>
        </authorList>
    </citation>
    <scope>NUCLEOTIDE SEQUENCE [LARGE SCALE GENOMIC DNA]</scope>
    <source>
        <strain evidence="7 8">BHSEK</strain>
    </source>
</reference>
<feature type="domain" description="RNA polymerase sigma factor 70 region 4 type 2" evidence="6">
    <location>
        <begin position="115"/>
        <end position="163"/>
    </location>
</feature>
<protein>
    <submittedName>
        <fullName evidence="7">Sigma-70 family RNA polymerase sigma factor</fullName>
    </submittedName>
</protein>
<evidence type="ECO:0000313" key="7">
    <source>
        <dbReference type="EMBL" id="AYM78051.1"/>
    </source>
</evidence>
<dbReference type="InterPro" id="IPR013325">
    <property type="entry name" value="RNA_pol_sigma_r2"/>
</dbReference>
<dbReference type="InterPro" id="IPR039425">
    <property type="entry name" value="RNA_pol_sigma-70-like"/>
</dbReference>
<dbReference type="AlphaFoldDB" id="A0A3G2ECR7"/>
<dbReference type="InterPro" id="IPR007627">
    <property type="entry name" value="RNA_pol_sigma70_r2"/>
</dbReference>
<dbReference type="Gene3D" id="1.10.1740.10">
    <property type="match status" value="1"/>
</dbReference>
<evidence type="ECO:0000256" key="3">
    <source>
        <dbReference type="ARBA" id="ARBA00023082"/>
    </source>
</evidence>
<sequence>MRHSWLRTQTSDAVVARYYQELLNFCWRSLRNREAALDLVQESYARVLGEQAVREPRALLYRTARNLMIDQHRRAALRQHEALDALPEAAHPAGPLHLQPEQVLESSRDWQACVAAIDALPPRCRDAFVLHVFEELPHAQIAARMGISVSMVEKHIARGMLSCRAQLLQLHSLRKAT</sequence>
<dbReference type="GO" id="GO:0003677">
    <property type="term" value="F:DNA binding"/>
    <property type="evidence" value="ECO:0007669"/>
    <property type="project" value="InterPro"/>
</dbReference>
<dbReference type="NCBIfam" id="TIGR02937">
    <property type="entry name" value="sigma70-ECF"/>
    <property type="match status" value="1"/>
</dbReference>
<dbReference type="PANTHER" id="PTHR43133:SF63">
    <property type="entry name" value="RNA POLYMERASE SIGMA FACTOR FECI-RELATED"/>
    <property type="match status" value="1"/>
</dbReference>
<keyword evidence="4" id="KW-0804">Transcription</keyword>
<gene>
    <name evidence="7" type="ORF">D9M09_21325</name>
</gene>
<dbReference type="Proteomes" id="UP000279594">
    <property type="component" value="Chromosome"/>
</dbReference>
<accession>A0A3G2ECR7</accession>
<dbReference type="PANTHER" id="PTHR43133">
    <property type="entry name" value="RNA POLYMERASE ECF-TYPE SIGMA FACTO"/>
    <property type="match status" value="1"/>
</dbReference>
<dbReference type="SUPFAM" id="SSF88659">
    <property type="entry name" value="Sigma3 and sigma4 domains of RNA polymerase sigma factors"/>
    <property type="match status" value="1"/>
</dbReference>
<dbReference type="GO" id="GO:0016987">
    <property type="term" value="F:sigma factor activity"/>
    <property type="evidence" value="ECO:0007669"/>
    <property type="project" value="UniProtKB-KW"/>
</dbReference>
<dbReference type="InterPro" id="IPR013249">
    <property type="entry name" value="RNA_pol_sigma70_r4_t2"/>
</dbReference>
<evidence type="ECO:0000313" key="8">
    <source>
        <dbReference type="Proteomes" id="UP000279594"/>
    </source>
</evidence>
<dbReference type="InterPro" id="IPR013324">
    <property type="entry name" value="RNA_pol_sigma_r3/r4-like"/>
</dbReference>
<evidence type="ECO:0000256" key="1">
    <source>
        <dbReference type="ARBA" id="ARBA00010641"/>
    </source>
</evidence>
<keyword evidence="8" id="KW-1185">Reference proteome</keyword>
<dbReference type="GO" id="GO:0006352">
    <property type="term" value="P:DNA-templated transcription initiation"/>
    <property type="evidence" value="ECO:0007669"/>
    <property type="project" value="InterPro"/>
</dbReference>
<dbReference type="Pfam" id="PF08281">
    <property type="entry name" value="Sigma70_r4_2"/>
    <property type="match status" value="1"/>
</dbReference>
<dbReference type="InterPro" id="IPR014284">
    <property type="entry name" value="RNA_pol_sigma-70_dom"/>
</dbReference>
<keyword evidence="3" id="KW-0731">Sigma factor</keyword>